<dbReference type="InterPro" id="IPR009057">
    <property type="entry name" value="Homeodomain-like_sf"/>
</dbReference>
<feature type="DNA-binding region" description="H-T-H motif" evidence="4">
    <location>
        <begin position="25"/>
        <end position="44"/>
    </location>
</feature>
<dbReference type="SUPFAM" id="SSF46689">
    <property type="entry name" value="Homeodomain-like"/>
    <property type="match status" value="1"/>
</dbReference>
<gene>
    <name evidence="6" type="ORF">AABB31_06970</name>
</gene>
<feature type="domain" description="HTH tetR-type" evidence="5">
    <location>
        <begin position="2"/>
        <end position="62"/>
    </location>
</feature>
<dbReference type="PROSITE" id="PS50977">
    <property type="entry name" value="HTH_TETR_2"/>
    <property type="match status" value="1"/>
</dbReference>
<evidence type="ECO:0000256" key="2">
    <source>
        <dbReference type="ARBA" id="ARBA00023125"/>
    </source>
</evidence>
<keyword evidence="1" id="KW-0805">Transcription regulation</keyword>
<proteinExistence type="predicted"/>
<dbReference type="EMBL" id="CP151767">
    <property type="protein sequence ID" value="WZU68621.1"/>
    <property type="molecule type" value="Genomic_DNA"/>
</dbReference>
<evidence type="ECO:0000256" key="4">
    <source>
        <dbReference type="PROSITE-ProRule" id="PRU00335"/>
    </source>
</evidence>
<sequence length="186" mass="20168">MDARNQRLVNAATVVFQRYGVSKTTMNDIAREAGVARQTLYNAYPSKEAILRAAVRKGNAATVDEVTRIWAEQDSFADKLETFFTLGPISWYDTVQASPEAADLIDGMHSIASEEMLEAHAGWTALFSAQIAAHAAAGSPAAQNTKATADFVFSTSANAKYDAPDRDTFLTRLRILKTAVLGMMDA</sequence>
<dbReference type="Gene3D" id="1.10.10.60">
    <property type="entry name" value="Homeodomain-like"/>
    <property type="match status" value="1"/>
</dbReference>
<dbReference type="PANTHER" id="PTHR30055:SF234">
    <property type="entry name" value="HTH-TYPE TRANSCRIPTIONAL REGULATOR BETI"/>
    <property type="match status" value="1"/>
</dbReference>
<dbReference type="PANTHER" id="PTHR30055">
    <property type="entry name" value="HTH-TYPE TRANSCRIPTIONAL REGULATOR RUTR"/>
    <property type="match status" value="1"/>
</dbReference>
<dbReference type="Proteomes" id="UP001470809">
    <property type="component" value="Chromosome"/>
</dbReference>
<evidence type="ECO:0000313" key="7">
    <source>
        <dbReference type="Proteomes" id="UP001470809"/>
    </source>
</evidence>
<dbReference type="RefSeq" id="WP_342077911.1">
    <property type="nucleotide sequence ID" value="NZ_CP151767.2"/>
</dbReference>
<dbReference type="KEGG" id="yrh:AABB31_06970"/>
<dbReference type="GO" id="GO:0003700">
    <property type="term" value="F:DNA-binding transcription factor activity"/>
    <property type="evidence" value="ECO:0007669"/>
    <property type="project" value="TreeGrafter"/>
</dbReference>
<keyword evidence="3" id="KW-0804">Transcription</keyword>
<dbReference type="PRINTS" id="PR00455">
    <property type="entry name" value="HTHTETR"/>
</dbReference>
<dbReference type="InterPro" id="IPR050109">
    <property type="entry name" value="HTH-type_TetR-like_transc_reg"/>
</dbReference>
<dbReference type="GO" id="GO:0000976">
    <property type="term" value="F:transcription cis-regulatory region binding"/>
    <property type="evidence" value="ECO:0007669"/>
    <property type="project" value="TreeGrafter"/>
</dbReference>
<evidence type="ECO:0000256" key="1">
    <source>
        <dbReference type="ARBA" id="ARBA00023015"/>
    </source>
</evidence>
<evidence type="ECO:0000256" key="3">
    <source>
        <dbReference type="ARBA" id="ARBA00023163"/>
    </source>
</evidence>
<dbReference type="AlphaFoldDB" id="A0AAN0MHK2"/>
<dbReference type="Pfam" id="PF00440">
    <property type="entry name" value="TetR_N"/>
    <property type="match status" value="1"/>
</dbReference>
<accession>A0AAN0MHK2</accession>
<organism evidence="6 7">
    <name type="scientific">Yoonia rhodophyticola</name>
    <dbReference type="NCBI Taxonomy" id="3137370"/>
    <lineage>
        <taxon>Bacteria</taxon>
        <taxon>Pseudomonadati</taxon>
        <taxon>Pseudomonadota</taxon>
        <taxon>Alphaproteobacteria</taxon>
        <taxon>Rhodobacterales</taxon>
        <taxon>Paracoccaceae</taxon>
        <taxon>Yoonia</taxon>
    </lineage>
</organism>
<dbReference type="Gene3D" id="1.10.357.10">
    <property type="entry name" value="Tetracycline Repressor, domain 2"/>
    <property type="match status" value="1"/>
</dbReference>
<name>A0AAN0MHK2_9RHOB</name>
<protein>
    <submittedName>
        <fullName evidence="6">TetR/AcrR family transcriptional regulator</fullName>
    </submittedName>
</protein>
<reference evidence="6" key="1">
    <citation type="submission" date="2024-08" db="EMBL/GenBank/DDBJ databases">
        <title>Phylogenomic analyses of a clade within the roseobacter group suggest taxonomic reassignments of species of the genera Aestuariivita, Citreicella, Loktanella, Nautella, Pelagibaca, Ruegeria, Thalassobius, Thiobacimonas and Tropicibacter, and the proposal o.</title>
        <authorList>
            <person name="Jeon C.O."/>
        </authorList>
    </citation>
    <scope>NUCLEOTIDE SEQUENCE</scope>
    <source>
        <strain evidence="6">SS1-5</strain>
    </source>
</reference>
<keyword evidence="2 4" id="KW-0238">DNA-binding</keyword>
<evidence type="ECO:0000259" key="5">
    <source>
        <dbReference type="PROSITE" id="PS50977"/>
    </source>
</evidence>
<keyword evidence="7" id="KW-1185">Reference proteome</keyword>
<evidence type="ECO:0000313" key="6">
    <source>
        <dbReference type="EMBL" id="WZU68621.1"/>
    </source>
</evidence>
<dbReference type="InterPro" id="IPR001647">
    <property type="entry name" value="HTH_TetR"/>
</dbReference>